<reference evidence="1" key="2">
    <citation type="submission" date="2020-05" db="UniProtKB">
        <authorList>
            <consortium name="EnsemblMetazoa"/>
        </authorList>
    </citation>
    <scope>IDENTIFICATION</scope>
    <source>
        <strain evidence="1">IAEA</strain>
    </source>
</reference>
<protein>
    <submittedName>
        <fullName evidence="1">Uncharacterized protein</fullName>
    </submittedName>
</protein>
<proteinExistence type="predicted"/>
<evidence type="ECO:0000313" key="2">
    <source>
        <dbReference type="Proteomes" id="UP000092445"/>
    </source>
</evidence>
<keyword evidence="2" id="KW-1185">Reference proteome</keyword>
<dbReference type="STRING" id="7398.A0A1A9ZXG8"/>
<evidence type="ECO:0000313" key="1">
    <source>
        <dbReference type="EnsemblMetazoa" id="GPAI028180-PA"/>
    </source>
</evidence>
<dbReference type="EnsemblMetazoa" id="GPAI028180-RA">
    <property type="protein sequence ID" value="GPAI028180-PA"/>
    <property type="gene ID" value="GPAI028180"/>
</dbReference>
<dbReference type="Proteomes" id="UP000092445">
    <property type="component" value="Unassembled WGS sequence"/>
</dbReference>
<sequence length="219" mass="24290">MKIGFVQGKANLCFTRATFHSLTLRYPKYPFESYNVFDIFITQSTFENPRLCLREALIKQSVVKKTTKKSNLLNYLPKQQNRVSMLSMASLKLLQRHAQTQHSSVDEENILLCKASLFTLPAKAVLEGVLVNNVESQCSTDAGRKSQENVIDPCTTLTIDPASPQCVWFYEVQLPASENEKVEGLKAARLATISNISLRIAPSAATSAELLSSSIDSLS</sequence>
<name>A0A1A9ZXG8_GLOPL</name>
<accession>A0A1A9ZXG8</accession>
<organism evidence="1 2">
    <name type="scientific">Glossina pallidipes</name>
    <name type="common">Tsetse fly</name>
    <dbReference type="NCBI Taxonomy" id="7398"/>
    <lineage>
        <taxon>Eukaryota</taxon>
        <taxon>Metazoa</taxon>
        <taxon>Ecdysozoa</taxon>
        <taxon>Arthropoda</taxon>
        <taxon>Hexapoda</taxon>
        <taxon>Insecta</taxon>
        <taxon>Pterygota</taxon>
        <taxon>Neoptera</taxon>
        <taxon>Endopterygota</taxon>
        <taxon>Diptera</taxon>
        <taxon>Brachycera</taxon>
        <taxon>Muscomorpha</taxon>
        <taxon>Hippoboscoidea</taxon>
        <taxon>Glossinidae</taxon>
        <taxon>Glossina</taxon>
    </lineage>
</organism>
<reference evidence="2" key="1">
    <citation type="submission" date="2014-03" db="EMBL/GenBank/DDBJ databases">
        <authorList>
            <person name="Aksoy S."/>
            <person name="Warren W."/>
            <person name="Wilson R.K."/>
        </authorList>
    </citation>
    <scope>NUCLEOTIDE SEQUENCE [LARGE SCALE GENOMIC DNA]</scope>
    <source>
        <strain evidence="2">IAEA</strain>
    </source>
</reference>
<dbReference type="AlphaFoldDB" id="A0A1A9ZXG8"/>
<dbReference type="VEuPathDB" id="VectorBase:GPAI028180"/>